<comment type="function">
    <text evidence="2">RNA-binding nucleolar protein required for pre-rRNA processing. Involved in production of 18S rRNA and assembly of small ribosomal subunit.</text>
</comment>
<sequence>MATNVRRSRLPGYTGMHNGNNSTQTSLGNTMFGTATQSSSPWNNSATASFAMNRDTVTPRDTINGSTSALRGTKGNWIGASMHPYGSADSTQPRPRSGNTSPRSRSDASSHDMNTASRFFPVPSTAPQAAQVGSRGPNTATTLESSNRPFRHAPNFSDFGDDGDSGSPNAFLPAQIGPELAKTAIKPEASNRAIKYPFDFPGYPEENGEDRFPKLTQGLDFTMAAQRQAYLKSLSSRRQSDHQGQANSFSDLSYANQPARPTHSQRPSFASSTFQTQNSMSSDQNAGRQNRTQMEEAFSMLVLDGTSNGGAVNNLGNGPSYDNGIQSFQLNPGSQPWEVGQGYVNGFAKDAYANETGLEKRGSVVGMDPILGVDISAGSASQAGVGWNGGSWSRPPSRDPRLVSDLERRVLGQHLVTPSVSPYYSNSFIPPDFSQYPPYSTAYGNPRHPAHMAGYGFPLPAWPLPGAIPTRPAREHDPGRALRSPLLYDFKHSPKSRRWELKDIWGHIVEFSGDQQASRFIQLKLETANSDERDQVFAEIAPNALQLMKDVFGNYVMQKLFEYGDQVQKKVLANAMRGRIVDLSMQPYSCRVVQKALQHVLVEQQTELVRELESDLITISKDQHGNHVVQQVIQLVPREHIDFIMTGLRGHVCELASHQYGCRVIQRFLEHGTEADKVSMMLELHNNAEVLVTDQFGNYVIQHVLEKGSPEDRSRMIGIVTPQLLALSRHKNASNVVEKCILFGTLQEQRAIRDQLLANADEANSPLFQLMKDQFGNYVIQKLVKALRGADRTMLVDKLASHVGSLKKSGATNKQIEAMERLVCDNKGVSPSTYPSNDSTSASSAPASPGLYVDVQGAPTPNLTTDPNSPLSTPSSHAPDLGGDATAEGAADHQAGGQLGAIKKSSGSPSLSLWVKVDGEGNQTED</sequence>
<evidence type="ECO:0000256" key="4">
    <source>
        <dbReference type="SAM" id="MobiDB-lite"/>
    </source>
</evidence>
<feature type="compositionally biased region" description="Polar residues" evidence="4">
    <location>
        <begin position="859"/>
        <end position="876"/>
    </location>
</feature>
<feature type="repeat" description="Pumilio" evidence="3">
    <location>
        <begin position="691"/>
        <end position="718"/>
    </location>
</feature>
<feature type="repeat" description="Pumilio" evidence="3">
    <location>
        <begin position="647"/>
        <end position="683"/>
    </location>
</feature>
<dbReference type="EMBL" id="MU853229">
    <property type="protein sequence ID" value="KAK4123182.1"/>
    <property type="molecule type" value="Genomic_DNA"/>
</dbReference>
<dbReference type="Proteomes" id="UP001302602">
    <property type="component" value="Unassembled WGS sequence"/>
</dbReference>
<dbReference type="GO" id="GO:0003730">
    <property type="term" value="F:mRNA 3'-UTR binding"/>
    <property type="evidence" value="ECO:0007669"/>
    <property type="project" value="TreeGrafter"/>
</dbReference>
<evidence type="ECO:0000259" key="5">
    <source>
        <dbReference type="PROSITE" id="PS50303"/>
    </source>
</evidence>
<dbReference type="InterPro" id="IPR001313">
    <property type="entry name" value="Pumilio_RNA-bd_rpt"/>
</dbReference>
<feature type="region of interest" description="Disordered" evidence="4">
    <location>
        <begin position="232"/>
        <end position="290"/>
    </location>
</feature>
<keyword evidence="1" id="KW-0677">Repeat</keyword>
<feature type="compositionally biased region" description="Polar residues" evidence="4">
    <location>
        <begin position="88"/>
        <end position="103"/>
    </location>
</feature>
<dbReference type="PANTHER" id="PTHR12537:SF12">
    <property type="entry name" value="MATERNAL PROTEIN PUMILIO"/>
    <property type="match status" value="1"/>
</dbReference>
<dbReference type="GeneID" id="87831475"/>
<feature type="repeat" description="Pumilio" evidence="3">
    <location>
        <begin position="539"/>
        <end position="574"/>
    </location>
</feature>
<feature type="region of interest" description="Disordered" evidence="4">
    <location>
        <begin position="1"/>
        <end position="151"/>
    </location>
</feature>
<dbReference type="PROSITE" id="PS50302">
    <property type="entry name" value="PUM"/>
    <property type="match status" value="7"/>
</dbReference>
<evidence type="ECO:0000313" key="6">
    <source>
        <dbReference type="EMBL" id="KAK4123182.1"/>
    </source>
</evidence>
<dbReference type="CDD" id="cd07920">
    <property type="entry name" value="Pumilio"/>
    <property type="match status" value="1"/>
</dbReference>
<evidence type="ECO:0000256" key="1">
    <source>
        <dbReference type="ARBA" id="ARBA00022737"/>
    </source>
</evidence>
<evidence type="ECO:0000256" key="2">
    <source>
        <dbReference type="ARBA" id="ARBA00024893"/>
    </source>
</evidence>
<feature type="compositionally biased region" description="Polar residues" evidence="4">
    <location>
        <begin position="136"/>
        <end position="148"/>
    </location>
</feature>
<dbReference type="Pfam" id="PF00806">
    <property type="entry name" value="PUF"/>
    <property type="match status" value="8"/>
</dbReference>
<reference evidence="6" key="1">
    <citation type="journal article" date="2023" name="Mol. Phylogenet. Evol.">
        <title>Genome-scale phylogeny and comparative genomics of the fungal order Sordariales.</title>
        <authorList>
            <person name="Hensen N."/>
            <person name="Bonometti L."/>
            <person name="Westerberg I."/>
            <person name="Brannstrom I.O."/>
            <person name="Guillou S."/>
            <person name="Cros-Aarteil S."/>
            <person name="Calhoun S."/>
            <person name="Haridas S."/>
            <person name="Kuo A."/>
            <person name="Mondo S."/>
            <person name="Pangilinan J."/>
            <person name="Riley R."/>
            <person name="LaButti K."/>
            <person name="Andreopoulos B."/>
            <person name="Lipzen A."/>
            <person name="Chen C."/>
            <person name="Yan M."/>
            <person name="Daum C."/>
            <person name="Ng V."/>
            <person name="Clum A."/>
            <person name="Steindorff A."/>
            <person name="Ohm R.A."/>
            <person name="Martin F."/>
            <person name="Silar P."/>
            <person name="Natvig D.O."/>
            <person name="Lalanne C."/>
            <person name="Gautier V."/>
            <person name="Ament-Velasquez S.L."/>
            <person name="Kruys A."/>
            <person name="Hutchinson M.I."/>
            <person name="Powell A.J."/>
            <person name="Barry K."/>
            <person name="Miller A.N."/>
            <person name="Grigoriev I.V."/>
            <person name="Debuchy R."/>
            <person name="Gladieux P."/>
            <person name="Hiltunen Thoren M."/>
            <person name="Johannesson H."/>
        </authorList>
    </citation>
    <scope>NUCLEOTIDE SEQUENCE</scope>
    <source>
        <strain evidence="6">CBS 731.68</strain>
    </source>
</reference>
<dbReference type="SUPFAM" id="SSF48371">
    <property type="entry name" value="ARM repeat"/>
    <property type="match status" value="1"/>
</dbReference>
<accession>A0AAN6TYQ5</accession>
<dbReference type="GO" id="GO:0005737">
    <property type="term" value="C:cytoplasm"/>
    <property type="evidence" value="ECO:0007669"/>
    <property type="project" value="TreeGrafter"/>
</dbReference>
<dbReference type="PROSITE" id="PS50303">
    <property type="entry name" value="PUM_HD"/>
    <property type="match status" value="1"/>
</dbReference>
<keyword evidence="7" id="KW-1185">Reference proteome</keyword>
<feature type="repeat" description="Pumilio" evidence="3">
    <location>
        <begin position="575"/>
        <end position="610"/>
    </location>
</feature>
<dbReference type="Gene3D" id="1.25.10.10">
    <property type="entry name" value="Leucine-rich Repeat Variant"/>
    <property type="match status" value="1"/>
</dbReference>
<dbReference type="PANTHER" id="PTHR12537">
    <property type="entry name" value="RNA BINDING PROTEIN PUMILIO-RELATED"/>
    <property type="match status" value="1"/>
</dbReference>
<dbReference type="InterPro" id="IPR033712">
    <property type="entry name" value="Pumilio_RNA-bd"/>
</dbReference>
<feature type="repeat" description="Pumilio" evidence="3">
    <location>
        <begin position="762"/>
        <end position="797"/>
    </location>
</feature>
<dbReference type="InterPro" id="IPR011989">
    <property type="entry name" value="ARM-like"/>
</dbReference>
<reference evidence="6" key="2">
    <citation type="submission" date="2023-05" db="EMBL/GenBank/DDBJ databases">
        <authorList>
            <consortium name="Lawrence Berkeley National Laboratory"/>
            <person name="Steindorff A."/>
            <person name="Hensen N."/>
            <person name="Bonometti L."/>
            <person name="Westerberg I."/>
            <person name="Brannstrom I.O."/>
            <person name="Guillou S."/>
            <person name="Cros-Aarteil S."/>
            <person name="Calhoun S."/>
            <person name="Haridas S."/>
            <person name="Kuo A."/>
            <person name="Mondo S."/>
            <person name="Pangilinan J."/>
            <person name="Riley R."/>
            <person name="Labutti K."/>
            <person name="Andreopoulos B."/>
            <person name="Lipzen A."/>
            <person name="Chen C."/>
            <person name="Yanf M."/>
            <person name="Daum C."/>
            <person name="Ng V."/>
            <person name="Clum A."/>
            <person name="Ohm R."/>
            <person name="Martin F."/>
            <person name="Silar P."/>
            <person name="Natvig D."/>
            <person name="Lalanne C."/>
            <person name="Gautier V."/>
            <person name="Ament-Velasquez S.L."/>
            <person name="Kruys A."/>
            <person name="Hutchinson M.I."/>
            <person name="Powell A.J."/>
            <person name="Barry K."/>
            <person name="Miller A.N."/>
            <person name="Grigoriev I.V."/>
            <person name="Debuchy R."/>
            <person name="Gladieux P."/>
            <person name="Thoren M.H."/>
            <person name="Johannesson H."/>
        </authorList>
    </citation>
    <scope>NUCLEOTIDE SEQUENCE</scope>
    <source>
        <strain evidence="6">CBS 731.68</strain>
    </source>
</reference>
<feature type="compositionally biased region" description="Polar residues" evidence="4">
    <location>
        <begin position="233"/>
        <end position="256"/>
    </location>
</feature>
<name>A0AAN6TYQ5_9PEZI</name>
<feature type="region of interest" description="Disordered" evidence="4">
    <location>
        <begin position="829"/>
        <end position="926"/>
    </location>
</feature>
<gene>
    <name evidence="6" type="ORF">N657DRAFT_656476</name>
</gene>
<protein>
    <submittedName>
        <fullName evidence="6">ARM repeat-containing protein</fullName>
    </submittedName>
</protein>
<dbReference type="InterPro" id="IPR016024">
    <property type="entry name" value="ARM-type_fold"/>
</dbReference>
<comment type="caution">
    <text evidence="6">The sequence shown here is derived from an EMBL/GenBank/DDBJ whole genome shotgun (WGS) entry which is preliminary data.</text>
</comment>
<dbReference type="SMART" id="SM00025">
    <property type="entry name" value="Pumilio"/>
    <property type="match status" value="8"/>
</dbReference>
<evidence type="ECO:0000313" key="7">
    <source>
        <dbReference type="Proteomes" id="UP001302602"/>
    </source>
</evidence>
<dbReference type="AlphaFoldDB" id="A0AAN6TYQ5"/>
<dbReference type="GO" id="GO:0000288">
    <property type="term" value="P:nuclear-transcribed mRNA catabolic process, deadenylation-dependent decay"/>
    <property type="evidence" value="ECO:0007669"/>
    <property type="project" value="TreeGrafter"/>
</dbReference>
<feature type="repeat" description="Pumilio" evidence="3">
    <location>
        <begin position="611"/>
        <end position="646"/>
    </location>
</feature>
<feature type="compositionally biased region" description="Polar residues" evidence="4">
    <location>
        <begin position="17"/>
        <end position="70"/>
    </location>
</feature>
<evidence type="ECO:0000256" key="3">
    <source>
        <dbReference type="PROSITE-ProRule" id="PRU00317"/>
    </source>
</evidence>
<feature type="repeat" description="Pumilio" evidence="3">
    <location>
        <begin position="500"/>
        <end position="538"/>
    </location>
</feature>
<dbReference type="InterPro" id="IPR033133">
    <property type="entry name" value="PUM-HD"/>
</dbReference>
<organism evidence="6 7">
    <name type="scientific">Parathielavia appendiculata</name>
    <dbReference type="NCBI Taxonomy" id="2587402"/>
    <lineage>
        <taxon>Eukaryota</taxon>
        <taxon>Fungi</taxon>
        <taxon>Dikarya</taxon>
        <taxon>Ascomycota</taxon>
        <taxon>Pezizomycotina</taxon>
        <taxon>Sordariomycetes</taxon>
        <taxon>Sordariomycetidae</taxon>
        <taxon>Sordariales</taxon>
        <taxon>Chaetomiaceae</taxon>
        <taxon>Parathielavia</taxon>
    </lineage>
</organism>
<feature type="compositionally biased region" description="Low complexity" evidence="4">
    <location>
        <begin position="832"/>
        <end position="849"/>
    </location>
</feature>
<feature type="domain" description="PUM-HD" evidence="5">
    <location>
        <begin position="482"/>
        <end position="823"/>
    </location>
</feature>
<proteinExistence type="predicted"/>
<dbReference type="RefSeq" id="XP_062646953.1">
    <property type="nucleotide sequence ID" value="XM_062794706.1"/>
</dbReference>
<feature type="compositionally biased region" description="Polar residues" evidence="4">
    <location>
        <begin position="262"/>
        <end position="290"/>
    </location>
</feature>